<accession>A0AAP8SWE7</accession>
<organism evidence="1 2">
    <name type="scientific">Vibrio breoganii</name>
    <dbReference type="NCBI Taxonomy" id="553239"/>
    <lineage>
        <taxon>Bacteria</taxon>
        <taxon>Pseudomonadati</taxon>
        <taxon>Pseudomonadota</taxon>
        <taxon>Gammaproteobacteria</taxon>
        <taxon>Vibrionales</taxon>
        <taxon>Vibrionaceae</taxon>
        <taxon>Vibrio</taxon>
    </lineage>
</organism>
<proteinExistence type="predicted"/>
<reference evidence="2" key="1">
    <citation type="submission" date="2016-07" db="EMBL/GenBank/DDBJ databases">
        <title>Nontailed viruses are major unrecognized killers of bacteria in the ocean.</title>
        <authorList>
            <person name="Kauffman K."/>
            <person name="Hussain F."/>
            <person name="Yang J."/>
            <person name="Arevalo P."/>
            <person name="Brown J."/>
            <person name="Cutler M."/>
            <person name="Kelly L."/>
            <person name="Polz M.F."/>
        </authorList>
    </citation>
    <scope>NUCLEOTIDE SEQUENCE [LARGE SCALE GENOMIC DNA]</scope>
    <source>
        <strain evidence="2">10N.222.49.A5</strain>
    </source>
</reference>
<protein>
    <submittedName>
        <fullName evidence="1">Uncharacterized protein</fullName>
    </submittedName>
</protein>
<dbReference type="EMBL" id="MDBO01000076">
    <property type="protein sequence ID" value="PMP10042.1"/>
    <property type="molecule type" value="Genomic_DNA"/>
</dbReference>
<dbReference type="Proteomes" id="UP000235611">
    <property type="component" value="Unassembled WGS sequence"/>
</dbReference>
<sequence>MIFILLAPVSLAQEIATKADEEKLTECASVSLWRNSGKSINKGNLPDKTVKVPEGWVVVGGGYDSQYSEPIMVICRKSYNKASKPTP</sequence>
<name>A0AAP8SWE7_9VIBR</name>
<gene>
    <name evidence="1" type="ORF">BCS93_02640</name>
</gene>
<comment type="caution">
    <text evidence="1">The sequence shown here is derived from an EMBL/GenBank/DDBJ whole genome shotgun (WGS) entry which is preliminary data.</text>
</comment>
<dbReference type="AlphaFoldDB" id="A0AAP8SWE7"/>
<evidence type="ECO:0000313" key="2">
    <source>
        <dbReference type="Proteomes" id="UP000235611"/>
    </source>
</evidence>
<evidence type="ECO:0000313" key="1">
    <source>
        <dbReference type="EMBL" id="PMP10042.1"/>
    </source>
</evidence>